<keyword evidence="2" id="KW-1185">Reference proteome</keyword>
<comment type="caution">
    <text evidence="1">The sequence shown here is derived from an EMBL/GenBank/DDBJ whole genome shotgun (WGS) entry which is preliminary data.</text>
</comment>
<dbReference type="Proteomes" id="UP000828390">
    <property type="component" value="Unassembled WGS sequence"/>
</dbReference>
<organism evidence="1 2">
    <name type="scientific">Dreissena polymorpha</name>
    <name type="common">Zebra mussel</name>
    <name type="synonym">Mytilus polymorpha</name>
    <dbReference type="NCBI Taxonomy" id="45954"/>
    <lineage>
        <taxon>Eukaryota</taxon>
        <taxon>Metazoa</taxon>
        <taxon>Spiralia</taxon>
        <taxon>Lophotrochozoa</taxon>
        <taxon>Mollusca</taxon>
        <taxon>Bivalvia</taxon>
        <taxon>Autobranchia</taxon>
        <taxon>Heteroconchia</taxon>
        <taxon>Euheterodonta</taxon>
        <taxon>Imparidentia</taxon>
        <taxon>Neoheterodontei</taxon>
        <taxon>Myida</taxon>
        <taxon>Dreissenoidea</taxon>
        <taxon>Dreissenidae</taxon>
        <taxon>Dreissena</taxon>
    </lineage>
</organism>
<dbReference type="AlphaFoldDB" id="A0A9D4FKE4"/>
<evidence type="ECO:0000313" key="1">
    <source>
        <dbReference type="EMBL" id="KAH3798311.1"/>
    </source>
</evidence>
<evidence type="ECO:0000313" key="2">
    <source>
        <dbReference type="Proteomes" id="UP000828390"/>
    </source>
</evidence>
<dbReference type="EMBL" id="JAIWYP010000007">
    <property type="protein sequence ID" value="KAH3798311.1"/>
    <property type="molecule type" value="Genomic_DNA"/>
</dbReference>
<reference evidence="1" key="1">
    <citation type="journal article" date="2019" name="bioRxiv">
        <title>The Genome of the Zebra Mussel, Dreissena polymorpha: A Resource for Invasive Species Research.</title>
        <authorList>
            <person name="McCartney M.A."/>
            <person name="Auch B."/>
            <person name="Kono T."/>
            <person name="Mallez S."/>
            <person name="Zhang Y."/>
            <person name="Obille A."/>
            <person name="Becker A."/>
            <person name="Abrahante J.E."/>
            <person name="Garbe J."/>
            <person name="Badalamenti J.P."/>
            <person name="Herman A."/>
            <person name="Mangelson H."/>
            <person name="Liachko I."/>
            <person name="Sullivan S."/>
            <person name="Sone E.D."/>
            <person name="Koren S."/>
            <person name="Silverstein K.A.T."/>
            <person name="Beckman K.B."/>
            <person name="Gohl D.M."/>
        </authorList>
    </citation>
    <scope>NUCLEOTIDE SEQUENCE</scope>
    <source>
        <strain evidence="1">Duluth1</strain>
        <tissue evidence="1">Whole animal</tissue>
    </source>
</reference>
<name>A0A9D4FKE4_DREPO</name>
<reference evidence="1" key="2">
    <citation type="submission" date="2020-11" db="EMBL/GenBank/DDBJ databases">
        <authorList>
            <person name="McCartney M.A."/>
            <person name="Auch B."/>
            <person name="Kono T."/>
            <person name="Mallez S."/>
            <person name="Becker A."/>
            <person name="Gohl D.M."/>
            <person name="Silverstein K.A.T."/>
            <person name="Koren S."/>
            <person name="Bechman K.B."/>
            <person name="Herman A."/>
            <person name="Abrahante J.E."/>
            <person name="Garbe J."/>
        </authorList>
    </citation>
    <scope>NUCLEOTIDE SEQUENCE</scope>
    <source>
        <strain evidence="1">Duluth1</strain>
        <tissue evidence="1">Whole animal</tissue>
    </source>
</reference>
<sequence length="56" mass="6179">MEIVPAYKDSIFLTIDDAFKAASEQVENNHNVIKQGELKTISDRVSSLSLLVLACI</sequence>
<proteinExistence type="predicted"/>
<accession>A0A9D4FKE4</accession>
<gene>
    <name evidence="1" type="ORF">DPMN_151909</name>
</gene>
<protein>
    <submittedName>
        <fullName evidence="1">Uncharacterized protein</fullName>
    </submittedName>
</protein>